<keyword evidence="6" id="KW-0999">Mitochondrion inner membrane</keyword>
<dbReference type="AlphaFoldDB" id="A0A7R9GT31"/>
<comment type="subcellular location">
    <subcellularLocation>
        <location evidence="1">Membrane</location>
    </subcellularLocation>
    <subcellularLocation>
        <location evidence="6">Mitochondrion inner membrane</location>
        <topology evidence="6">Multi-pass membrane protein</topology>
    </subcellularLocation>
</comment>
<reference evidence="7" key="1">
    <citation type="submission" date="2020-11" db="EMBL/GenBank/DDBJ databases">
        <authorList>
            <person name="Tran Van P."/>
        </authorList>
    </citation>
    <scope>NUCLEOTIDE SEQUENCE</scope>
</reference>
<evidence type="ECO:0000256" key="4">
    <source>
        <dbReference type="ARBA" id="ARBA00022989"/>
    </source>
</evidence>
<evidence type="ECO:0000256" key="5">
    <source>
        <dbReference type="ARBA" id="ARBA00023136"/>
    </source>
</evidence>
<dbReference type="InterPro" id="IPR045214">
    <property type="entry name" value="Surf1/Surf4"/>
</dbReference>
<protein>
    <recommendedName>
        <fullName evidence="6">SURF1-like protein</fullName>
    </recommendedName>
</protein>
<organism evidence="7">
    <name type="scientific">Timema poppense</name>
    <name type="common">Walking stick</name>
    <dbReference type="NCBI Taxonomy" id="170557"/>
    <lineage>
        <taxon>Eukaryota</taxon>
        <taxon>Metazoa</taxon>
        <taxon>Ecdysozoa</taxon>
        <taxon>Arthropoda</taxon>
        <taxon>Hexapoda</taxon>
        <taxon>Insecta</taxon>
        <taxon>Pterygota</taxon>
        <taxon>Neoptera</taxon>
        <taxon>Polyneoptera</taxon>
        <taxon>Phasmatodea</taxon>
        <taxon>Timematodea</taxon>
        <taxon>Timematoidea</taxon>
        <taxon>Timematidae</taxon>
        <taxon>Timema</taxon>
    </lineage>
</organism>
<dbReference type="GO" id="GO:0005743">
    <property type="term" value="C:mitochondrial inner membrane"/>
    <property type="evidence" value="ECO:0007669"/>
    <property type="project" value="UniProtKB-SubCell"/>
</dbReference>
<comment type="function">
    <text evidence="6">Probably involved in the biogenesis of the COX complex.</text>
</comment>
<keyword evidence="4" id="KW-1133">Transmembrane helix</keyword>
<dbReference type="CDD" id="cd06662">
    <property type="entry name" value="SURF1"/>
    <property type="match status" value="1"/>
</dbReference>
<gene>
    <name evidence="7" type="ORF">TPSB3V08_LOCUS903</name>
</gene>
<evidence type="ECO:0000313" key="7">
    <source>
        <dbReference type="EMBL" id="CAD7396913.1"/>
    </source>
</evidence>
<accession>A0A7R9GT31</accession>
<evidence type="ECO:0000256" key="6">
    <source>
        <dbReference type="RuleBase" id="RU363076"/>
    </source>
</evidence>
<keyword evidence="5" id="KW-0472">Membrane</keyword>
<dbReference type="PROSITE" id="PS50895">
    <property type="entry name" value="SURF1"/>
    <property type="match status" value="1"/>
</dbReference>
<comment type="similarity">
    <text evidence="2 6">Belongs to the SURF1 family.</text>
</comment>
<dbReference type="EMBL" id="OD000306">
    <property type="protein sequence ID" value="CAD7396913.1"/>
    <property type="molecule type" value="Genomic_DNA"/>
</dbReference>
<dbReference type="InterPro" id="IPR002994">
    <property type="entry name" value="Surf1/Shy1"/>
</dbReference>
<dbReference type="PANTHER" id="PTHR23427">
    <property type="entry name" value="SURFEIT LOCUS PROTEIN"/>
    <property type="match status" value="1"/>
</dbReference>
<name>A0A7R9GT31_TIMPO</name>
<proteinExistence type="inferred from homology"/>
<dbReference type="GO" id="GO:0033617">
    <property type="term" value="P:mitochondrial respiratory chain complex IV assembly"/>
    <property type="evidence" value="ECO:0007669"/>
    <property type="project" value="TreeGrafter"/>
</dbReference>
<keyword evidence="3" id="KW-0812">Transmembrane</keyword>
<evidence type="ECO:0000256" key="3">
    <source>
        <dbReference type="ARBA" id="ARBA00022692"/>
    </source>
</evidence>
<sequence>MRGKEGGGALSCIDHCGWETMMLKWCIIESPKICQVRFTVDSSVEEIQADDLVLTQTTPNHDAFGSLLLAVHKPCLAQQSLTPDAFDYILLQCLCGCSLRVYRVDRVPHARQWSTWFTCMKKVERKMLIPVTAFGLGTWQVKRRKWKLELIENLAKRFNAPPQNLPYDLSELNEMEYSSVRVKGRFDHSQELYMGPRSLLVGGDAAGQGGMFSQSSGSQTGYLVITPFHLADRDLTILVNRGWVPVKMKNPEQRKHGQVEGEVELVGLVRLNETRPTFTPKNSANTLMYRDLEQMAEMVGAAPVYLEATESSSVPGGPIGGQTRISLRNEHMSYIITW</sequence>
<evidence type="ECO:0000256" key="1">
    <source>
        <dbReference type="ARBA" id="ARBA00004370"/>
    </source>
</evidence>
<keyword evidence="6" id="KW-0496">Mitochondrion</keyword>
<dbReference type="PANTHER" id="PTHR23427:SF2">
    <property type="entry name" value="SURFEIT LOCUS PROTEIN 1"/>
    <property type="match status" value="1"/>
</dbReference>
<dbReference type="Pfam" id="PF02104">
    <property type="entry name" value="SURF1"/>
    <property type="match status" value="1"/>
</dbReference>
<evidence type="ECO:0000256" key="2">
    <source>
        <dbReference type="ARBA" id="ARBA00007165"/>
    </source>
</evidence>